<sequence>MEILAIHFLSNLPRSTHGYKNILVIVDIFSKYVKLIPTKYCDSETTLQGIHEFITEHGQPNIVLSDNATYFNSQKYKQYFKDRDIKTYYTSIRHPQMNLSERIIKEIIKYMRILLQDNHQLWARNLPKVEYILNNTPSTIHERSPIEIMRLENPHRPWNAAELSNYHALRKSTSTLERSRIKQLPRDIER</sequence>
<evidence type="ECO:0000313" key="3">
    <source>
        <dbReference type="Proteomes" id="UP001458880"/>
    </source>
</evidence>
<dbReference type="PROSITE" id="PS50994">
    <property type="entry name" value="INTEGRASE"/>
    <property type="match status" value="1"/>
</dbReference>
<dbReference type="InterPro" id="IPR036397">
    <property type="entry name" value="RNaseH_sf"/>
</dbReference>
<evidence type="ECO:0000313" key="2">
    <source>
        <dbReference type="EMBL" id="KAK9708177.1"/>
    </source>
</evidence>
<evidence type="ECO:0000259" key="1">
    <source>
        <dbReference type="PROSITE" id="PS50994"/>
    </source>
</evidence>
<dbReference type="InterPro" id="IPR012337">
    <property type="entry name" value="RNaseH-like_sf"/>
</dbReference>
<comment type="caution">
    <text evidence="2">The sequence shown here is derived from an EMBL/GenBank/DDBJ whole genome shotgun (WGS) entry which is preliminary data.</text>
</comment>
<dbReference type="EMBL" id="JASPKY010000335">
    <property type="protein sequence ID" value="KAK9708177.1"/>
    <property type="molecule type" value="Genomic_DNA"/>
</dbReference>
<keyword evidence="3" id="KW-1185">Reference proteome</keyword>
<dbReference type="GO" id="GO:0003676">
    <property type="term" value="F:nucleic acid binding"/>
    <property type="evidence" value="ECO:0007669"/>
    <property type="project" value="InterPro"/>
</dbReference>
<name>A0AAW1JT27_POPJA</name>
<reference evidence="2 3" key="1">
    <citation type="journal article" date="2024" name="BMC Genomics">
        <title>De novo assembly and annotation of Popillia japonica's genome with initial clues to its potential as an invasive pest.</title>
        <authorList>
            <person name="Cucini C."/>
            <person name="Boschi S."/>
            <person name="Funari R."/>
            <person name="Cardaioli E."/>
            <person name="Iannotti N."/>
            <person name="Marturano G."/>
            <person name="Paoli F."/>
            <person name="Bruttini M."/>
            <person name="Carapelli A."/>
            <person name="Frati F."/>
            <person name="Nardi F."/>
        </authorList>
    </citation>
    <scope>NUCLEOTIDE SEQUENCE [LARGE SCALE GENOMIC DNA]</scope>
    <source>
        <strain evidence="2">DMR45628</strain>
    </source>
</reference>
<dbReference type="Proteomes" id="UP001458880">
    <property type="component" value="Unassembled WGS sequence"/>
</dbReference>
<dbReference type="PANTHER" id="PTHR37984:SF5">
    <property type="entry name" value="PROTEIN NYNRIN-LIKE"/>
    <property type="match status" value="1"/>
</dbReference>
<feature type="domain" description="Integrase catalytic" evidence="1">
    <location>
        <begin position="1"/>
        <end position="153"/>
    </location>
</feature>
<dbReference type="InterPro" id="IPR001584">
    <property type="entry name" value="Integrase_cat-core"/>
</dbReference>
<dbReference type="GO" id="GO:0015074">
    <property type="term" value="P:DNA integration"/>
    <property type="evidence" value="ECO:0007669"/>
    <property type="project" value="InterPro"/>
</dbReference>
<accession>A0AAW1JT27</accession>
<dbReference type="InterPro" id="IPR050951">
    <property type="entry name" value="Retrovirus_Pol_polyprotein"/>
</dbReference>
<organism evidence="2 3">
    <name type="scientific">Popillia japonica</name>
    <name type="common">Japanese beetle</name>
    <dbReference type="NCBI Taxonomy" id="7064"/>
    <lineage>
        <taxon>Eukaryota</taxon>
        <taxon>Metazoa</taxon>
        <taxon>Ecdysozoa</taxon>
        <taxon>Arthropoda</taxon>
        <taxon>Hexapoda</taxon>
        <taxon>Insecta</taxon>
        <taxon>Pterygota</taxon>
        <taxon>Neoptera</taxon>
        <taxon>Endopterygota</taxon>
        <taxon>Coleoptera</taxon>
        <taxon>Polyphaga</taxon>
        <taxon>Scarabaeiformia</taxon>
        <taxon>Scarabaeidae</taxon>
        <taxon>Rutelinae</taxon>
        <taxon>Popillia</taxon>
    </lineage>
</organism>
<dbReference type="PANTHER" id="PTHR37984">
    <property type="entry name" value="PROTEIN CBG26694"/>
    <property type="match status" value="1"/>
</dbReference>
<dbReference type="SUPFAM" id="SSF53098">
    <property type="entry name" value="Ribonuclease H-like"/>
    <property type="match status" value="1"/>
</dbReference>
<gene>
    <name evidence="2" type="ORF">QE152_g27400</name>
</gene>
<proteinExistence type="predicted"/>
<dbReference type="AlphaFoldDB" id="A0AAW1JT27"/>
<protein>
    <recommendedName>
        <fullName evidence="1">Integrase catalytic domain-containing protein</fullName>
    </recommendedName>
</protein>
<dbReference type="Pfam" id="PF00665">
    <property type="entry name" value="rve"/>
    <property type="match status" value="1"/>
</dbReference>
<dbReference type="Gene3D" id="3.30.420.10">
    <property type="entry name" value="Ribonuclease H-like superfamily/Ribonuclease H"/>
    <property type="match status" value="1"/>
</dbReference>